<feature type="transmembrane region" description="Helical" evidence="7">
    <location>
        <begin position="404"/>
        <end position="424"/>
    </location>
</feature>
<protein>
    <recommendedName>
        <fullName evidence="8">ABC transmembrane type-1 domain-containing protein</fullName>
    </recommendedName>
</protein>
<dbReference type="InterPro" id="IPR035906">
    <property type="entry name" value="MetI-like_sf"/>
</dbReference>
<dbReference type="InterPro" id="IPR050809">
    <property type="entry name" value="UgpAE/MalFG_permease"/>
</dbReference>
<feature type="transmembrane region" description="Helical" evidence="7">
    <location>
        <begin position="277"/>
        <end position="301"/>
    </location>
</feature>
<accession>A0A916YK25</accession>
<dbReference type="AlphaFoldDB" id="A0A916YK25"/>
<organism evidence="9 10">
    <name type="scientific">Paenibacillus nasutitermitis</name>
    <dbReference type="NCBI Taxonomy" id="1652958"/>
    <lineage>
        <taxon>Bacteria</taxon>
        <taxon>Bacillati</taxon>
        <taxon>Bacillota</taxon>
        <taxon>Bacilli</taxon>
        <taxon>Bacillales</taxon>
        <taxon>Paenibacillaceae</taxon>
        <taxon>Paenibacillus</taxon>
    </lineage>
</organism>
<feature type="domain" description="ABC transmembrane type-1" evidence="8">
    <location>
        <begin position="89"/>
        <end position="293"/>
    </location>
</feature>
<gene>
    <name evidence="9" type="ORF">GCM10010911_02610</name>
</gene>
<feature type="transmembrane region" description="Helical" evidence="7">
    <location>
        <begin position="97"/>
        <end position="117"/>
    </location>
</feature>
<reference evidence="9" key="1">
    <citation type="journal article" date="2014" name="Int. J. Syst. Evol. Microbiol.">
        <title>Complete genome sequence of Corynebacterium casei LMG S-19264T (=DSM 44701T), isolated from a smear-ripened cheese.</title>
        <authorList>
            <consortium name="US DOE Joint Genome Institute (JGI-PGF)"/>
            <person name="Walter F."/>
            <person name="Albersmeier A."/>
            <person name="Kalinowski J."/>
            <person name="Ruckert C."/>
        </authorList>
    </citation>
    <scope>NUCLEOTIDE SEQUENCE</scope>
    <source>
        <strain evidence="9">CGMCC 1.15178</strain>
    </source>
</reference>
<dbReference type="PANTHER" id="PTHR43227:SF11">
    <property type="entry name" value="BLL4140 PROTEIN"/>
    <property type="match status" value="1"/>
</dbReference>
<evidence type="ECO:0000256" key="7">
    <source>
        <dbReference type="SAM" id="Phobius"/>
    </source>
</evidence>
<evidence type="ECO:0000256" key="1">
    <source>
        <dbReference type="ARBA" id="ARBA00004651"/>
    </source>
</evidence>
<dbReference type="EMBL" id="BMHP01000001">
    <property type="protein sequence ID" value="GGD48575.1"/>
    <property type="molecule type" value="Genomic_DNA"/>
</dbReference>
<feature type="transmembrane region" description="Helical" evidence="7">
    <location>
        <begin position="543"/>
        <end position="562"/>
    </location>
</feature>
<evidence type="ECO:0000256" key="6">
    <source>
        <dbReference type="ARBA" id="ARBA00023136"/>
    </source>
</evidence>
<keyword evidence="4 7" id="KW-0812">Transmembrane</keyword>
<feature type="transmembrane region" description="Helical" evidence="7">
    <location>
        <begin position="322"/>
        <end position="346"/>
    </location>
</feature>
<evidence type="ECO:0000313" key="9">
    <source>
        <dbReference type="EMBL" id="GGD48575.1"/>
    </source>
</evidence>
<evidence type="ECO:0000256" key="2">
    <source>
        <dbReference type="ARBA" id="ARBA00022448"/>
    </source>
</evidence>
<comment type="subcellular location">
    <subcellularLocation>
        <location evidence="1">Cell membrane</location>
        <topology evidence="1">Multi-pass membrane protein</topology>
    </subcellularLocation>
</comment>
<dbReference type="GO" id="GO:0055085">
    <property type="term" value="P:transmembrane transport"/>
    <property type="evidence" value="ECO:0007669"/>
    <property type="project" value="InterPro"/>
</dbReference>
<keyword evidence="3" id="KW-1003">Cell membrane</keyword>
<evidence type="ECO:0000256" key="4">
    <source>
        <dbReference type="ARBA" id="ARBA00022692"/>
    </source>
</evidence>
<keyword evidence="5 7" id="KW-1133">Transmembrane helix</keyword>
<dbReference type="InterPro" id="IPR000515">
    <property type="entry name" value="MetI-like"/>
</dbReference>
<feature type="transmembrane region" description="Helical" evidence="7">
    <location>
        <begin position="30"/>
        <end position="49"/>
    </location>
</feature>
<dbReference type="PROSITE" id="PS50928">
    <property type="entry name" value="ABC_TM1"/>
    <property type="match status" value="1"/>
</dbReference>
<dbReference type="SUPFAM" id="SSF161098">
    <property type="entry name" value="MetI-like"/>
    <property type="match status" value="2"/>
</dbReference>
<comment type="caution">
    <text evidence="9">The sequence shown here is derived from an EMBL/GenBank/DDBJ whole genome shotgun (WGS) entry which is preliminary data.</text>
</comment>
<evidence type="ECO:0000313" key="10">
    <source>
        <dbReference type="Proteomes" id="UP000612456"/>
    </source>
</evidence>
<keyword evidence="6 7" id="KW-0472">Membrane</keyword>
<evidence type="ECO:0000256" key="3">
    <source>
        <dbReference type="ARBA" id="ARBA00022475"/>
    </source>
</evidence>
<evidence type="ECO:0000256" key="5">
    <source>
        <dbReference type="ARBA" id="ARBA00022989"/>
    </source>
</evidence>
<proteinExistence type="predicted"/>
<dbReference type="GO" id="GO:0005886">
    <property type="term" value="C:plasma membrane"/>
    <property type="evidence" value="ECO:0007669"/>
    <property type="project" value="UniProtKB-SubCell"/>
</dbReference>
<sequence length="578" mass="64904">MNQTSFPPEMKEQNSVRRLLLRIWKYKSHYVLVIPALVLIVIFKFNPFLDAVRLAFTDYQPFKGMAGSDWVGMDNFKTLFDHPGFRQVLANTLSIKLIYIFYSAIGALILALVLSAVQSKRLRHIFSTLFLVPYFLPSVVIGYIVIMFFSPSESPVNFGDVFVLGNTRLFQPVLIVVEVLKTIGIPVLLALAAVRSKQIALEQSADGRSGSYWHASLSPALRAVAAFMLLQLSTILSTDFELVSTLYNPLVYEVGDTLDTFHYRTGFLNAEYSMAGALWLFQFTVQLVFTLIAYLLIRTFLLKDLFSQSEEREGRTAKRPGGGNGIGIAAASLYGLLVLFMLYLFFGYPLVSGKAEGLALPDDFAMANYVLYVVLFLIAVAVSTIITLTLAYPLTVRRLPGRNLYKLFLLLMLGLGTGSIHEFLFYKELGWVNTYYPMMVLGFFPVIHVFVVKSIFNSKYADLKAKAEEEGRGELHAFFHLFIPKVWKPLAALGILQFTMLWNSYVSSFLYTMRPDLQSPVTNFLTYATRLGMGADAAPESSVILTLGLLVCLPPVALLIMFRKLLTSEVFISQIRKL</sequence>
<dbReference type="RefSeq" id="WP_188988383.1">
    <property type="nucleotide sequence ID" value="NZ_BMHP01000001.1"/>
</dbReference>
<feature type="transmembrane region" description="Helical" evidence="7">
    <location>
        <begin position="169"/>
        <end position="194"/>
    </location>
</feature>
<reference evidence="9" key="2">
    <citation type="submission" date="2020-09" db="EMBL/GenBank/DDBJ databases">
        <authorList>
            <person name="Sun Q."/>
            <person name="Zhou Y."/>
        </authorList>
    </citation>
    <scope>NUCLEOTIDE SEQUENCE</scope>
    <source>
        <strain evidence="9">CGMCC 1.15178</strain>
    </source>
</reference>
<keyword evidence="10" id="KW-1185">Reference proteome</keyword>
<dbReference type="PANTHER" id="PTHR43227">
    <property type="entry name" value="BLL4140 PROTEIN"/>
    <property type="match status" value="1"/>
</dbReference>
<feature type="transmembrane region" description="Helical" evidence="7">
    <location>
        <begin position="215"/>
        <end position="236"/>
    </location>
</feature>
<evidence type="ECO:0000259" key="8">
    <source>
        <dbReference type="PROSITE" id="PS50928"/>
    </source>
</evidence>
<dbReference type="Proteomes" id="UP000612456">
    <property type="component" value="Unassembled WGS sequence"/>
</dbReference>
<feature type="transmembrane region" description="Helical" evidence="7">
    <location>
        <begin position="490"/>
        <end position="511"/>
    </location>
</feature>
<dbReference type="Gene3D" id="1.10.3720.10">
    <property type="entry name" value="MetI-like"/>
    <property type="match status" value="2"/>
</dbReference>
<feature type="transmembrane region" description="Helical" evidence="7">
    <location>
        <begin position="129"/>
        <end position="149"/>
    </location>
</feature>
<name>A0A916YK25_9BACL</name>
<keyword evidence="2" id="KW-0813">Transport</keyword>
<feature type="transmembrane region" description="Helical" evidence="7">
    <location>
        <begin position="366"/>
        <end position="392"/>
    </location>
</feature>
<feature type="transmembrane region" description="Helical" evidence="7">
    <location>
        <begin position="436"/>
        <end position="456"/>
    </location>
</feature>